<sequence length="97" mass="10676">MTSTDAAHVAAWPEVQHLIDLRDGGWSFAHKYGDNGEIRQINGKYVHPSGHVDGLRVRERNDAAAVRWDGDGRVLWEHEGGVVDVVEGLLGLPNPEV</sequence>
<dbReference type="OrthoDB" id="3693098at2"/>
<dbReference type="AlphaFoldDB" id="A0A2V4AYW6"/>
<gene>
    <name evidence="1" type="ORF">BAY60_26960</name>
</gene>
<dbReference type="RefSeq" id="WP_112284353.1">
    <property type="nucleotide sequence ID" value="NZ_MASW01000006.1"/>
</dbReference>
<reference evidence="1 2" key="1">
    <citation type="submission" date="2016-07" db="EMBL/GenBank/DDBJ databases">
        <title>Draft genome sequence of Prauserella muralis DSM 45305, isolated from a mould-covered wall in an indoor environment.</title>
        <authorList>
            <person name="Ruckert C."/>
            <person name="Albersmeier A."/>
            <person name="Jiang C.-L."/>
            <person name="Jiang Y."/>
            <person name="Kalinowski J."/>
            <person name="Schneider O."/>
            <person name="Winkler A."/>
            <person name="Zotchev S.B."/>
        </authorList>
    </citation>
    <scope>NUCLEOTIDE SEQUENCE [LARGE SCALE GENOMIC DNA]</scope>
    <source>
        <strain evidence="1 2">DSM 45305</strain>
    </source>
</reference>
<keyword evidence="2" id="KW-1185">Reference proteome</keyword>
<protein>
    <submittedName>
        <fullName evidence="1">Uncharacterized protein</fullName>
    </submittedName>
</protein>
<dbReference type="EMBL" id="MASW01000006">
    <property type="protein sequence ID" value="PXY21110.1"/>
    <property type="molecule type" value="Genomic_DNA"/>
</dbReference>
<comment type="caution">
    <text evidence="1">The sequence shown here is derived from an EMBL/GenBank/DDBJ whole genome shotgun (WGS) entry which is preliminary data.</text>
</comment>
<dbReference type="Proteomes" id="UP000249915">
    <property type="component" value="Unassembled WGS sequence"/>
</dbReference>
<organism evidence="1 2">
    <name type="scientific">Prauserella muralis</name>
    <dbReference type="NCBI Taxonomy" id="588067"/>
    <lineage>
        <taxon>Bacteria</taxon>
        <taxon>Bacillati</taxon>
        <taxon>Actinomycetota</taxon>
        <taxon>Actinomycetes</taxon>
        <taxon>Pseudonocardiales</taxon>
        <taxon>Pseudonocardiaceae</taxon>
        <taxon>Prauserella</taxon>
    </lineage>
</organism>
<accession>A0A2V4AYW6</accession>
<name>A0A2V4AYW6_9PSEU</name>
<evidence type="ECO:0000313" key="2">
    <source>
        <dbReference type="Proteomes" id="UP000249915"/>
    </source>
</evidence>
<evidence type="ECO:0000313" key="1">
    <source>
        <dbReference type="EMBL" id="PXY21110.1"/>
    </source>
</evidence>
<proteinExistence type="predicted"/>